<proteinExistence type="predicted"/>
<name>M5S5T1_9BACT</name>
<gene>
    <name evidence="1" type="ORF">RMSM_01509</name>
</gene>
<dbReference type="InterPro" id="IPR010710">
    <property type="entry name" value="DUF1289"/>
</dbReference>
<dbReference type="AlphaFoldDB" id="M5S5T1"/>
<dbReference type="RefSeq" id="WP_008693432.1">
    <property type="nucleotide sequence ID" value="NZ_ANOG01000230.1"/>
</dbReference>
<evidence type="ECO:0000313" key="2">
    <source>
        <dbReference type="Proteomes" id="UP000011991"/>
    </source>
</evidence>
<dbReference type="Pfam" id="PF06945">
    <property type="entry name" value="DUF1289"/>
    <property type="match status" value="1"/>
</dbReference>
<dbReference type="PANTHER" id="PTHR35175:SF2">
    <property type="entry name" value="DUF1289 DOMAIN-CONTAINING PROTEIN"/>
    <property type="match status" value="1"/>
</dbReference>
<dbReference type="Proteomes" id="UP000011991">
    <property type="component" value="Unassembled WGS sequence"/>
</dbReference>
<dbReference type="EMBL" id="ANOG01000230">
    <property type="protein sequence ID" value="EMI21559.1"/>
    <property type="molecule type" value="Genomic_DNA"/>
</dbReference>
<protein>
    <submittedName>
        <fullName evidence="1">Protein containing DUF1289</fullName>
    </submittedName>
</protein>
<dbReference type="PATRIC" id="fig|1265738.3.peg.1497"/>
<keyword evidence="2" id="KW-1185">Reference proteome</keyword>
<organism evidence="1 2">
    <name type="scientific">Rhodopirellula maiorica SM1</name>
    <dbReference type="NCBI Taxonomy" id="1265738"/>
    <lineage>
        <taxon>Bacteria</taxon>
        <taxon>Pseudomonadati</taxon>
        <taxon>Planctomycetota</taxon>
        <taxon>Planctomycetia</taxon>
        <taxon>Pirellulales</taxon>
        <taxon>Pirellulaceae</taxon>
        <taxon>Novipirellula</taxon>
    </lineage>
</organism>
<comment type="caution">
    <text evidence="1">The sequence shown here is derived from an EMBL/GenBank/DDBJ whole genome shotgun (WGS) entry which is preliminary data.</text>
</comment>
<sequence length="68" mass="7351">MSEPATNGDGGVTSPCIGTCSLDPSDLCVGCFRSRMEIARWSSASAAEKRMIVEQSVQRRQAREQSSQ</sequence>
<dbReference type="PANTHER" id="PTHR35175">
    <property type="entry name" value="DUF1289 DOMAIN-CONTAINING PROTEIN"/>
    <property type="match status" value="1"/>
</dbReference>
<reference evidence="1 2" key="1">
    <citation type="journal article" date="2013" name="Mar. Genomics">
        <title>Expression of sulfatases in Rhodopirellula baltica and the diversity of sulfatases in the genus Rhodopirellula.</title>
        <authorList>
            <person name="Wegner C.E."/>
            <person name="Richter-Heitmann T."/>
            <person name="Klindworth A."/>
            <person name="Klockow C."/>
            <person name="Richter M."/>
            <person name="Achstetter T."/>
            <person name="Glockner F.O."/>
            <person name="Harder J."/>
        </authorList>
    </citation>
    <scope>NUCLEOTIDE SEQUENCE [LARGE SCALE GENOMIC DNA]</scope>
    <source>
        <strain evidence="1 2">SM1</strain>
    </source>
</reference>
<evidence type="ECO:0000313" key="1">
    <source>
        <dbReference type="EMBL" id="EMI21559.1"/>
    </source>
</evidence>
<accession>M5S5T1</accession>